<feature type="transmembrane region" description="Helical" evidence="7">
    <location>
        <begin position="112"/>
        <end position="133"/>
    </location>
</feature>
<dbReference type="InterPro" id="IPR032808">
    <property type="entry name" value="DoxX"/>
</dbReference>
<evidence type="ECO:0000256" key="4">
    <source>
        <dbReference type="ARBA" id="ARBA00022692"/>
    </source>
</evidence>
<dbReference type="RefSeq" id="WP_311661122.1">
    <property type="nucleotide sequence ID" value="NZ_JAVRHT010000001.1"/>
</dbReference>
<keyword evidence="9" id="KW-1185">Reference proteome</keyword>
<evidence type="ECO:0000313" key="8">
    <source>
        <dbReference type="EMBL" id="MDT0630174.1"/>
    </source>
</evidence>
<evidence type="ECO:0000256" key="1">
    <source>
        <dbReference type="ARBA" id="ARBA00004651"/>
    </source>
</evidence>
<proteinExistence type="inferred from homology"/>
<feature type="transmembrane region" description="Helical" evidence="7">
    <location>
        <begin position="50"/>
        <end position="69"/>
    </location>
</feature>
<evidence type="ECO:0000256" key="7">
    <source>
        <dbReference type="SAM" id="Phobius"/>
    </source>
</evidence>
<keyword evidence="6 7" id="KW-0472">Membrane</keyword>
<evidence type="ECO:0000256" key="5">
    <source>
        <dbReference type="ARBA" id="ARBA00022989"/>
    </source>
</evidence>
<keyword evidence="3" id="KW-1003">Cell membrane</keyword>
<evidence type="ECO:0000256" key="2">
    <source>
        <dbReference type="ARBA" id="ARBA00006679"/>
    </source>
</evidence>
<dbReference type="EMBL" id="JAVRHT010000001">
    <property type="protein sequence ID" value="MDT0630174.1"/>
    <property type="molecule type" value="Genomic_DNA"/>
</dbReference>
<name>A0ABU3BLL3_9BACT</name>
<sequence>MTFRSLLFGTGTTSRLTDLGLLLIRLGFGLTLAFAHGLGKLPPSPGFVDGVAAIGFPLPTLFAWAAGLAEFVGGLLLAVGLLTRPAGLFVAFTLGVAAFGRHAGDAFTDRELALLYLVVGLAFAVMGAGRYAVDTAIRRRNPSYTYT</sequence>
<evidence type="ECO:0000256" key="6">
    <source>
        <dbReference type="ARBA" id="ARBA00023136"/>
    </source>
</evidence>
<keyword evidence="5 7" id="KW-1133">Transmembrane helix</keyword>
<dbReference type="PANTHER" id="PTHR33452">
    <property type="entry name" value="OXIDOREDUCTASE CATD-RELATED"/>
    <property type="match status" value="1"/>
</dbReference>
<dbReference type="Pfam" id="PF07681">
    <property type="entry name" value="DoxX"/>
    <property type="match status" value="1"/>
</dbReference>
<gene>
    <name evidence="8" type="ORF">RM540_00300</name>
</gene>
<comment type="similarity">
    <text evidence="2">Belongs to the DoxX family.</text>
</comment>
<dbReference type="InterPro" id="IPR051907">
    <property type="entry name" value="DoxX-like_oxidoreductase"/>
</dbReference>
<evidence type="ECO:0000256" key="3">
    <source>
        <dbReference type="ARBA" id="ARBA00022475"/>
    </source>
</evidence>
<comment type="caution">
    <text evidence="8">The sequence shown here is derived from an EMBL/GenBank/DDBJ whole genome shotgun (WGS) entry which is preliminary data.</text>
</comment>
<feature type="transmembrane region" description="Helical" evidence="7">
    <location>
        <begin position="20"/>
        <end position="38"/>
    </location>
</feature>
<dbReference type="PANTHER" id="PTHR33452:SF1">
    <property type="entry name" value="INNER MEMBRANE PROTEIN YPHA-RELATED"/>
    <property type="match status" value="1"/>
</dbReference>
<keyword evidence="4 7" id="KW-0812">Transmembrane</keyword>
<protein>
    <submittedName>
        <fullName evidence="8">DoxX family protein</fullName>
    </submittedName>
</protein>
<dbReference type="Proteomes" id="UP001267426">
    <property type="component" value="Unassembled WGS sequence"/>
</dbReference>
<organism evidence="8 9">
    <name type="scientific">Rubrivirga litoralis</name>
    <dbReference type="NCBI Taxonomy" id="3075598"/>
    <lineage>
        <taxon>Bacteria</taxon>
        <taxon>Pseudomonadati</taxon>
        <taxon>Rhodothermota</taxon>
        <taxon>Rhodothermia</taxon>
        <taxon>Rhodothermales</taxon>
        <taxon>Rubricoccaceae</taxon>
        <taxon>Rubrivirga</taxon>
    </lineage>
</organism>
<accession>A0ABU3BLL3</accession>
<reference evidence="8 9" key="1">
    <citation type="submission" date="2023-09" db="EMBL/GenBank/DDBJ databases">
        <authorList>
            <person name="Rey-Velasco X."/>
        </authorList>
    </citation>
    <scope>NUCLEOTIDE SEQUENCE [LARGE SCALE GENOMIC DNA]</scope>
    <source>
        <strain evidence="8 9">F394</strain>
    </source>
</reference>
<evidence type="ECO:0000313" key="9">
    <source>
        <dbReference type="Proteomes" id="UP001267426"/>
    </source>
</evidence>
<comment type="subcellular location">
    <subcellularLocation>
        <location evidence="1">Cell membrane</location>
        <topology evidence="1">Multi-pass membrane protein</topology>
    </subcellularLocation>
</comment>
<feature type="transmembrane region" description="Helical" evidence="7">
    <location>
        <begin position="75"/>
        <end position="100"/>
    </location>
</feature>